<dbReference type="EMBL" id="CP015243">
    <property type="protein sequence ID" value="ANF58380.1"/>
    <property type="molecule type" value="Genomic_DNA"/>
</dbReference>
<keyword evidence="2" id="KW-1185">Reference proteome</keyword>
<protein>
    <recommendedName>
        <fullName evidence="3">Flagellar protein FlhE</fullName>
    </recommendedName>
</protein>
<reference evidence="1 2" key="1">
    <citation type="submission" date="2016-04" db="EMBL/GenBank/DDBJ databases">
        <title>Complete Genome Sequence of Halotalea alkalilenta IHB B 13600.</title>
        <authorList>
            <person name="Swarnkar M.K."/>
            <person name="Sharma A."/>
            <person name="Kaushal K."/>
            <person name="Soni R."/>
            <person name="Rana S."/>
            <person name="Singh A.K."/>
            <person name="Gulati A."/>
        </authorList>
    </citation>
    <scope>NUCLEOTIDE SEQUENCE [LARGE SCALE GENOMIC DNA]</scope>
    <source>
        <strain evidence="1 2">IHB B 13600</strain>
    </source>
</reference>
<evidence type="ECO:0000313" key="1">
    <source>
        <dbReference type="EMBL" id="ANF58380.1"/>
    </source>
</evidence>
<accession>A0A172YGH1</accession>
<dbReference type="InterPro" id="IPR009420">
    <property type="entry name" value="FlhE"/>
</dbReference>
<dbReference type="STRING" id="376489.A5892_13610"/>
<dbReference type="Proteomes" id="UP000077875">
    <property type="component" value="Chromosome"/>
</dbReference>
<dbReference type="AlphaFoldDB" id="A0A172YGH1"/>
<sequence length="142" mass="14534">MVASRGGGWLGAIFLATVSMALSPGSFAAGASWSTQLAAPMLGAPGATARSPVLGEGAKGRVTRMRWRVDYGEVPVLARLCQRSRCVTLPSSSGASVAFAGLPAGAGFYFELQRQAAKAGGRRASMAASGELSLTVEYHPDS</sequence>
<dbReference type="KEGG" id="haa:A5892_13610"/>
<organism evidence="1 2">
    <name type="scientific">Halotalea alkalilenta</name>
    <dbReference type="NCBI Taxonomy" id="376489"/>
    <lineage>
        <taxon>Bacteria</taxon>
        <taxon>Pseudomonadati</taxon>
        <taxon>Pseudomonadota</taxon>
        <taxon>Gammaproteobacteria</taxon>
        <taxon>Oceanospirillales</taxon>
        <taxon>Halomonadaceae</taxon>
        <taxon>Halotalea</taxon>
    </lineage>
</organism>
<evidence type="ECO:0000313" key="2">
    <source>
        <dbReference type="Proteomes" id="UP000077875"/>
    </source>
</evidence>
<name>A0A172YGH1_9GAMM</name>
<proteinExistence type="predicted"/>
<dbReference type="Pfam" id="PF06366">
    <property type="entry name" value="FlhE"/>
    <property type="match status" value="1"/>
</dbReference>
<gene>
    <name evidence="1" type="ORF">A5892_13610</name>
</gene>
<evidence type="ECO:0008006" key="3">
    <source>
        <dbReference type="Google" id="ProtNLM"/>
    </source>
</evidence>